<dbReference type="Proteomes" id="UP001217325">
    <property type="component" value="Unassembled WGS sequence"/>
</dbReference>
<dbReference type="EMBL" id="JARDXE010000017">
    <property type="protein sequence ID" value="MDE8648143.1"/>
    <property type="molecule type" value="Genomic_DNA"/>
</dbReference>
<sequence length="62" mass="6960">MSTFTLKVLGREILTAEAVEPEPELPQYEYHCYHCGEPLRATDAPLTGRELDKLAADHTCEV</sequence>
<comment type="caution">
    <text evidence="1">The sequence shown here is derived from an EMBL/GenBank/DDBJ whole genome shotgun (WGS) entry which is preliminary data.</text>
</comment>
<name>A0AAW6LUQ1_RHOSG</name>
<evidence type="ECO:0000313" key="2">
    <source>
        <dbReference type="Proteomes" id="UP001217325"/>
    </source>
</evidence>
<reference evidence="1" key="1">
    <citation type="submission" date="2023-02" db="EMBL/GenBank/DDBJ databases">
        <title>A novel hydrolase synthesized by Rhodococcus erythropolis HQ is responsible for the detoxification of Zearalenone.</title>
        <authorList>
            <person name="Hu J."/>
            <person name="Xu J."/>
        </authorList>
    </citation>
    <scope>NUCLEOTIDE SEQUENCE</scope>
    <source>
        <strain evidence="1">HQ</strain>
    </source>
</reference>
<proteinExistence type="predicted"/>
<evidence type="ECO:0000313" key="1">
    <source>
        <dbReference type="EMBL" id="MDE8648143.1"/>
    </source>
</evidence>
<organism evidence="1 2">
    <name type="scientific">Rhodococcus qingshengii</name>
    <dbReference type="NCBI Taxonomy" id="334542"/>
    <lineage>
        <taxon>Bacteria</taxon>
        <taxon>Bacillati</taxon>
        <taxon>Actinomycetota</taxon>
        <taxon>Actinomycetes</taxon>
        <taxon>Mycobacteriales</taxon>
        <taxon>Nocardiaceae</taxon>
        <taxon>Rhodococcus</taxon>
        <taxon>Rhodococcus erythropolis group</taxon>
    </lineage>
</organism>
<gene>
    <name evidence="1" type="ORF">PXH69_24555</name>
</gene>
<protein>
    <submittedName>
        <fullName evidence="1">Uncharacterized protein</fullName>
    </submittedName>
</protein>
<accession>A0AAW6LUQ1</accession>
<dbReference type="RefSeq" id="WP_275232381.1">
    <property type="nucleotide sequence ID" value="NZ_JARDXE010000017.1"/>
</dbReference>
<dbReference type="AlphaFoldDB" id="A0AAW6LUQ1"/>